<gene>
    <name evidence="3" type="ORF">SAMD00020551_1009</name>
</gene>
<dbReference type="InterPro" id="IPR014001">
    <property type="entry name" value="Helicase_ATP-bd"/>
</dbReference>
<evidence type="ECO:0000313" key="3">
    <source>
        <dbReference type="EMBL" id="GAM12874.1"/>
    </source>
</evidence>
<dbReference type="RefSeq" id="WP_041964770.1">
    <property type="nucleotide sequence ID" value="NZ_BASE01000019.1"/>
</dbReference>
<protein>
    <recommendedName>
        <fullName evidence="2">Helicase ATP-binding domain-containing protein</fullName>
    </recommendedName>
</protein>
<dbReference type="Pfam" id="PF00270">
    <property type="entry name" value="DEAD"/>
    <property type="match status" value="1"/>
</dbReference>
<sequence length="818" mass="96379">MNSTEKTTLTNINKIEEFREIIKKLTINEQLTSEEKSYILGCAILFMKHYELDRRYKSYLDIAYYIILKYSITYEDYLPLYDFSINFGYYPIAKDIINYNLLEEKLSLNDSLMEVKIDKYKKQNYIETLQQKKARNSLLNDNSQEVSYIAPTSFGKSSLIIDHIIQNNSRNNIGIIVPTKSLLVQTYRNIRQSNLNRRIIIHDEMYQGDEKFIAIFTQERALRLLDKHDISFDLLYIDEAHNLFGKDPRSILLSRLIRRNRNLNPNQKIVYLSPLISESDNLKLDKQQEISEQKISNNLKEPEIFEYRSWNEIFKYNRFVNAFYKLDFNGDMFSYITSQKGQKNFIYIRSPKKIEMFVKEFINRVDIVDDPDSSIQNLKEELSDLVHKDFYMINLLTKGMVYLHGKMPDIVKEYLEFKFKEINNLKYVVANSVILEGINLPIDTLFILNTHSLTGKNLTNLIGRVNRLNNIFNGYSNQLHKLLPQVHFVNNDIYNRANGKMENKIKALRSNIFDDRIENPTLDSFNLENLKIEKQSKQAAEERFRLIKENEDLIMTSGNDKNGELKRYLINSGLENVYDTTNSQFLTRLHDQIQTAANGNIENWPELTIIDKIYTVFVKDVSNYIKDYAFLRLTNEHARKYYKMYLQVNRTNSLKENITLTFNYFKKRVREGNSLFYMGASYGEVRRQTGNYDENSKEVYVDLSRKSDSEIINLAIVKLKIEDDFVNYHLNKLVVALYDFSLITQDEYNLAVYGTNDENKINLIKTGLSLSLITKLQKDNQLNNISLDSNNNLKTNPAFEIYKKSMQGFYRFELDKFL</sequence>
<reference evidence="3 4" key="1">
    <citation type="submission" date="2013-06" db="EMBL/GenBank/DDBJ databases">
        <title>Whole genome shotgun sequence of Bacillus selenatarsenatis SF-1.</title>
        <authorList>
            <person name="Kuroda M."/>
            <person name="Sei K."/>
            <person name="Yamashita M."/>
            <person name="Ike M."/>
        </authorList>
    </citation>
    <scope>NUCLEOTIDE SEQUENCE [LARGE SCALE GENOMIC DNA]</scope>
    <source>
        <strain evidence="3 4">SF-1</strain>
    </source>
</reference>
<comment type="caution">
    <text evidence="3">The sequence shown here is derived from an EMBL/GenBank/DDBJ whole genome shotgun (WGS) entry which is preliminary data.</text>
</comment>
<dbReference type="PROSITE" id="PS51192">
    <property type="entry name" value="HELICASE_ATP_BIND_1"/>
    <property type="match status" value="1"/>
</dbReference>
<keyword evidence="4" id="KW-1185">Reference proteome</keyword>
<dbReference type="Gene3D" id="3.40.50.300">
    <property type="entry name" value="P-loop containing nucleotide triphosphate hydrolases"/>
    <property type="match status" value="2"/>
</dbReference>
<dbReference type="OrthoDB" id="9815222at2"/>
<dbReference type="GO" id="GO:0003676">
    <property type="term" value="F:nucleic acid binding"/>
    <property type="evidence" value="ECO:0007669"/>
    <property type="project" value="InterPro"/>
</dbReference>
<dbReference type="SMART" id="SM00487">
    <property type="entry name" value="DEXDc"/>
    <property type="match status" value="1"/>
</dbReference>
<feature type="coiled-coil region" evidence="1">
    <location>
        <begin position="491"/>
        <end position="542"/>
    </location>
</feature>
<dbReference type="Proteomes" id="UP000031014">
    <property type="component" value="Unassembled WGS sequence"/>
</dbReference>
<evidence type="ECO:0000313" key="4">
    <source>
        <dbReference type="Proteomes" id="UP000031014"/>
    </source>
</evidence>
<accession>A0A0A8X0Y6</accession>
<organism evidence="3 4">
    <name type="scientific">Mesobacillus selenatarsenatis (strain DSM 18680 / JCM 14380 / FERM P-15431 / SF-1)</name>
    <dbReference type="NCBI Taxonomy" id="1321606"/>
    <lineage>
        <taxon>Bacteria</taxon>
        <taxon>Bacillati</taxon>
        <taxon>Bacillota</taxon>
        <taxon>Bacilli</taxon>
        <taxon>Bacillales</taxon>
        <taxon>Bacillaceae</taxon>
        <taxon>Mesobacillus</taxon>
    </lineage>
</organism>
<dbReference type="GO" id="GO:0005524">
    <property type="term" value="F:ATP binding"/>
    <property type="evidence" value="ECO:0007669"/>
    <property type="project" value="InterPro"/>
</dbReference>
<dbReference type="EMBL" id="BASE01000019">
    <property type="protein sequence ID" value="GAM12874.1"/>
    <property type="molecule type" value="Genomic_DNA"/>
</dbReference>
<feature type="domain" description="Helicase ATP-binding" evidence="2">
    <location>
        <begin position="137"/>
        <end position="275"/>
    </location>
</feature>
<dbReference type="InterPro" id="IPR011545">
    <property type="entry name" value="DEAD/DEAH_box_helicase_dom"/>
</dbReference>
<dbReference type="STRING" id="1321606.SAMD00020551_1009"/>
<dbReference type="InterPro" id="IPR027417">
    <property type="entry name" value="P-loop_NTPase"/>
</dbReference>
<proteinExistence type="predicted"/>
<name>A0A0A8X0Y6_MESS1</name>
<dbReference type="AlphaFoldDB" id="A0A0A8X0Y6"/>
<evidence type="ECO:0000256" key="1">
    <source>
        <dbReference type="SAM" id="Coils"/>
    </source>
</evidence>
<keyword evidence="1" id="KW-0175">Coiled coil</keyword>
<dbReference type="SUPFAM" id="SSF52540">
    <property type="entry name" value="P-loop containing nucleoside triphosphate hydrolases"/>
    <property type="match status" value="1"/>
</dbReference>
<evidence type="ECO:0000259" key="2">
    <source>
        <dbReference type="PROSITE" id="PS51192"/>
    </source>
</evidence>